<accession>N6TUG2</accession>
<protein>
    <submittedName>
        <fullName evidence="13">Uncharacterized protein</fullName>
    </submittedName>
</protein>
<sequence>MSYSFILGFFEIFMIFGKAWWLIVFAFCLSSCGFFITMIYRKWESSPIIVSFSTREKPIYEIPFPAVTICPESKSASKRYSHSTIIKRLMRYRNLTQEEYPLNVCLVAFSFRYKTFSYMNLLCHTVPSFIERGKPKNMTFDNYFYSVDDFFEVVFNVSYSILYVYNLKDIGTNYIQFCESFLRACEWMNKEYSCNQLFDLVITDEGICATFNMLDTSKIYRDVANITWTLDEGYSIDDDMHTFPKRALYSGASSALKFSIIESNENIDQACTKSLQGFKVTLHTPTRVPRPSQQYFRVPLDAIAITAVKPVMVTTSKRVKDFKPEKRQCYFETEKYLNYFKLYTQRNCQLECLSNFTLAWCGCIPYCDCLPLCTDLSYEVETSTSAWDWIKMIDVYFPPLNTSVPREKSISKTSMIIYFKTNHFITTERHELYGILDMLGSFGGLLGLFTGFSILSLMEIIYFLTVRIICNIKLFGNWSGECENDVEKNLPELSSRR</sequence>
<dbReference type="OMA" id="LECRADH"/>
<evidence type="ECO:0000256" key="6">
    <source>
        <dbReference type="ARBA" id="ARBA00022989"/>
    </source>
</evidence>
<keyword evidence="6" id="KW-1133">Transmembrane helix</keyword>
<evidence type="ECO:0000256" key="2">
    <source>
        <dbReference type="ARBA" id="ARBA00007193"/>
    </source>
</evidence>
<proteinExistence type="inferred from homology"/>
<keyword evidence="8 12" id="KW-0406">Ion transport</keyword>
<dbReference type="HOGENOM" id="CLU_024950_1_1_1"/>
<evidence type="ECO:0000256" key="3">
    <source>
        <dbReference type="ARBA" id="ARBA00022448"/>
    </source>
</evidence>
<feature type="non-terminal residue" evidence="13">
    <location>
        <position position="1"/>
    </location>
</feature>
<reference evidence="13" key="1">
    <citation type="journal article" date="2013" name="Genome Biol.">
        <title>Draft genome of the mountain pine beetle, Dendroctonus ponderosae Hopkins, a major forest pest.</title>
        <authorList>
            <person name="Keeling C.I."/>
            <person name="Yuen M.M."/>
            <person name="Liao N.Y."/>
            <person name="Docking T.R."/>
            <person name="Chan S.K."/>
            <person name="Taylor G.A."/>
            <person name="Palmquist D.L."/>
            <person name="Jackman S.D."/>
            <person name="Nguyen A."/>
            <person name="Li M."/>
            <person name="Henderson H."/>
            <person name="Janes J.K."/>
            <person name="Zhao Y."/>
            <person name="Pandoh P."/>
            <person name="Moore R."/>
            <person name="Sperling F.A."/>
            <person name="Huber D.P."/>
            <person name="Birol I."/>
            <person name="Jones S.J."/>
            <person name="Bohlmann J."/>
        </authorList>
    </citation>
    <scope>NUCLEOTIDE SEQUENCE</scope>
</reference>
<dbReference type="PANTHER" id="PTHR11690">
    <property type="entry name" value="AMILORIDE-SENSITIVE SODIUM CHANNEL-RELATED"/>
    <property type="match status" value="1"/>
</dbReference>
<dbReference type="PANTHER" id="PTHR11690:SF288">
    <property type="entry name" value="AMILORIDE-SENSITIVE NA+ CHANNEL-RELATED"/>
    <property type="match status" value="1"/>
</dbReference>
<comment type="similarity">
    <text evidence="2 12">Belongs to the amiloride-sensitive sodium channel (TC 1.A.6) family.</text>
</comment>
<dbReference type="Gene3D" id="1.10.287.770">
    <property type="entry name" value="YojJ-like"/>
    <property type="match status" value="1"/>
</dbReference>
<dbReference type="Gene3D" id="2.60.470.10">
    <property type="entry name" value="Acid-sensing ion channels like domains"/>
    <property type="match status" value="1"/>
</dbReference>
<evidence type="ECO:0000256" key="7">
    <source>
        <dbReference type="ARBA" id="ARBA00023053"/>
    </source>
</evidence>
<keyword evidence="4 12" id="KW-0894">Sodium channel</keyword>
<organism evidence="13">
    <name type="scientific">Dendroctonus ponderosae</name>
    <name type="common">Mountain pine beetle</name>
    <dbReference type="NCBI Taxonomy" id="77166"/>
    <lineage>
        <taxon>Eukaryota</taxon>
        <taxon>Metazoa</taxon>
        <taxon>Ecdysozoa</taxon>
        <taxon>Arthropoda</taxon>
        <taxon>Hexapoda</taxon>
        <taxon>Insecta</taxon>
        <taxon>Pterygota</taxon>
        <taxon>Neoptera</taxon>
        <taxon>Endopterygota</taxon>
        <taxon>Coleoptera</taxon>
        <taxon>Polyphaga</taxon>
        <taxon>Cucujiformia</taxon>
        <taxon>Curculionidae</taxon>
        <taxon>Scolytinae</taxon>
        <taxon>Dendroctonus</taxon>
    </lineage>
</organism>
<dbReference type="PRINTS" id="PR01078">
    <property type="entry name" value="AMINACHANNEL"/>
</dbReference>
<evidence type="ECO:0000256" key="5">
    <source>
        <dbReference type="ARBA" id="ARBA00022692"/>
    </source>
</evidence>
<feature type="non-terminal residue" evidence="13">
    <location>
        <position position="497"/>
    </location>
</feature>
<dbReference type="OrthoDB" id="6021021at2759"/>
<evidence type="ECO:0000256" key="4">
    <source>
        <dbReference type="ARBA" id="ARBA00022461"/>
    </source>
</evidence>
<keyword evidence="11 12" id="KW-0407">Ion channel</keyword>
<gene>
    <name evidence="13" type="ORF">YQE_01904</name>
</gene>
<evidence type="ECO:0000256" key="1">
    <source>
        <dbReference type="ARBA" id="ARBA00004141"/>
    </source>
</evidence>
<keyword evidence="10 12" id="KW-0739">Sodium transport</keyword>
<dbReference type="GO" id="GO:0005886">
    <property type="term" value="C:plasma membrane"/>
    <property type="evidence" value="ECO:0007669"/>
    <property type="project" value="TreeGrafter"/>
</dbReference>
<dbReference type="InterPro" id="IPR001873">
    <property type="entry name" value="ENaC"/>
</dbReference>
<comment type="subcellular location">
    <subcellularLocation>
        <location evidence="1">Membrane</location>
        <topology evidence="1">Multi-pass membrane protein</topology>
    </subcellularLocation>
</comment>
<keyword evidence="5 12" id="KW-0812">Transmembrane</keyword>
<dbReference type="EMBL" id="KB740071">
    <property type="protein sequence ID" value="ENN81698.1"/>
    <property type="molecule type" value="Genomic_DNA"/>
</dbReference>
<evidence type="ECO:0000256" key="12">
    <source>
        <dbReference type="RuleBase" id="RU000679"/>
    </source>
</evidence>
<dbReference type="AlphaFoldDB" id="N6TUG2"/>
<evidence type="ECO:0000256" key="10">
    <source>
        <dbReference type="ARBA" id="ARBA00023201"/>
    </source>
</evidence>
<dbReference type="Pfam" id="PF00858">
    <property type="entry name" value="ASC"/>
    <property type="match status" value="1"/>
</dbReference>
<keyword evidence="7" id="KW-0915">Sodium</keyword>
<evidence type="ECO:0000256" key="8">
    <source>
        <dbReference type="ARBA" id="ARBA00023065"/>
    </source>
</evidence>
<evidence type="ECO:0000256" key="9">
    <source>
        <dbReference type="ARBA" id="ARBA00023136"/>
    </source>
</evidence>
<dbReference type="GO" id="GO:0015280">
    <property type="term" value="F:ligand-gated sodium channel activity"/>
    <property type="evidence" value="ECO:0007669"/>
    <property type="project" value="TreeGrafter"/>
</dbReference>
<keyword evidence="3 12" id="KW-0813">Transport</keyword>
<evidence type="ECO:0000256" key="11">
    <source>
        <dbReference type="ARBA" id="ARBA00023303"/>
    </source>
</evidence>
<keyword evidence="9" id="KW-0472">Membrane</keyword>
<name>N6TUG2_DENPD</name>
<evidence type="ECO:0000313" key="13">
    <source>
        <dbReference type="EMBL" id="ENN81698.1"/>
    </source>
</evidence>